<dbReference type="InterPro" id="IPR036390">
    <property type="entry name" value="WH_DNA-bd_sf"/>
</dbReference>
<dbReference type="InterPro" id="IPR000792">
    <property type="entry name" value="Tscrpt_reg_LuxR_C"/>
</dbReference>
<organism evidence="2 3">
    <name type="scientific">Kribbella voronezhensis</name>
    <dbReference type="NCBI Taxonomy" id="2512212"/>
    <lineage>
        <taxon>Bacteria</taxon>
        <taxon>Bacillati</taxon>
        <taxon>Actinomycetota</taxon>
        <taxon>Actinomycetes</taxon>
        <taxon>Propionibacteriales</taxon>
        <taxon>Kribbellaceae</taxon>
        <taxon>Kribbella</taxon>
    </lineage>
</organism>
<dbReference type="GO" id="GO:0003677">
    <property type="term" value="F:DNA binding"/>
    <property type="evidence" value="ECO:0007669"/>
    <property type="project" value="UniProtKB-KW"/>
</dbReference>
<dbReference type="PRINTS" id="PR00038">
    <property type="entry name" value="HTHLUXR"/>
</dbReference>
<evidence type="ECO:0000259" key="1">
    <source>
        <dbReference type="PROSITE" id="PS50043"/>
    </source>
</evidence>
<gene>
    <name evidence="2" type="ORF">EV138_2868</name>
</gene>
<dbReference type="InterPro" id="IPR002831">
    <property type="entry name" value="Tscrpt_reg_TrmB_N"/>
</dbReference>
<dbReference type="SUPFAM" id="SSF46894">
    <property type="entry name" value="C-terminal effector domain of the bipartite response regulators"/>
    <property type="match status" value="1"/>
</dbReference>
<dbReference type="OrthoDB" id="3728246at2"/>
<dbReference type="PROSITE" id="PS50043">
    <property type="entry name" value="HTH_LUXR_2"/>
    <property type="match status" value="1"/>
</dbReference>
<evidence type="ECO:0000313" key="2">
    <source>
        <dbReference type="EMBL" id="TDU89304.1"/>
    </source>
</evidence>
<dbReference type="PANTHER" id="PTHR34293:SF1">
    <property type="entry name" value="HTH-TYPE TRANSCRIPTIONAL REGULATOR TRMBL2"/>
    <property type="match status" value="1"/>
</dbReference>
<keyword evidence="2" id="KW-0238">DNA-binding</keyword>
<dbReference type="EMBL" id="SOCE01000001">
    <property type="protein sequence ID" value="TDU89304.1"/>
    <property type="molecule type" value="Genomic_DNA"/>
</dbReference>
<dbReference type="InterPro" id="IPR036388">
    <property type="entry name" value="WH-like_DNA-bd_sf"/>
</dbReference>
<dbReference type="Pfam" id="PF00196">
    <property type="entry name" value="GerE"/>
    <property type="match status" value="1"/>
</dbReference>
<dbReference type="Proteomes" id="UP000295151">
    <property type="component" value="Unassembled WGS sequence"/>
</dbReference>
<accession>A0A4R7TBA3</accession>
<dbReference type="Pfam" id="PF01978">
    <property type="entry name" value="TrmB"/>
    <property type="match status" value="1"/>
</dbReference>
<keyword evidence="3" id="KW-1185">Reference proteome</keyword>
<proteinExistence type="predicted"/>
<dbReference type="AlphaFoldDB" id="A0A4R7TBA3"/>
<dbReference type="SUPFAM" id="SSF46785">
    <property type="entry name" value="Winged helix' DNA-binding domain"/>
    <property type="match status" value="1"/>
</dbReference>
<comment type="caution">
    <text evidence="2">The sequence shown here is derived from an EMBL/GenBank/DDBJ whole genome shotgun (WGS) entry which is preliminary data.</text>
</comment>
<dbReference type="Gene3D" id="1.10.10.10">
    <property type="entry name" value="Winged helix-like DNA-binding domain superfamily/Winged helix DNA-binding domain"/>
    <property type="match status" value="2"/>
</dbReference>
<sequence>MHNYRPVQVLEALGVCYEDEQLYRALLARPEATTTDLVNDTGWPTARVARHLRSLLSLGLASRTAGRPARYTPAVPEAAVELLALRKQAAIVQARLSASVLTKEFRAAHESGPFTVIRGEQAIAQRFYQAQQSAQTEVLVLDKPPYAVLPVEPRRAYGVSYRTIYDMAALGNPAELAAARSAGASCRMLSDVPLKLVVADRRTGLLQTGQEVIELGPSSLLDALVRLFELLWQQATSLTPESSGDGPLSAEDHQLLALAAAGLTDQAIARRLGVAQRTVERRMQRILKSLDATTRFQAGLRAGQRGLLI</sequence>
<dbReference type="RefSeq" id="WP_133979392.1">
    <property type="nucleotide sequence ID" value="NZ_SOCE01000001.1"/>
</dbReference>
<dbReference type="InterPro" id="IPR016032">
    <property type="entry name" value="Sig_transdc_resp-reg_C-effctor"/>
</dbReference>
<dbReference type="InterPro" id="IPR051797">
    <property type="entry name" value="TrmB-like"/>
</dbReference>
<reference evidence="2 3" key="1">
    <citation type="submission" date="2019-03" db="EMBL/GenBank/DDBJ databases">
        <title>Genomic Encyclopedia of Type Strains, Phase III (KMG-III): the genomes of soil and plant-associated and newly described type strains.</title>
        <authorList>
            <person name="Whitman W."/>
        </authorList>
    </citation>
    <scope>NUCLEOTIDE SEQUENCE [LARGE SCALE GENOMIC DNA]</scope>
    <source>
        <strain evidence="2 3">VKM Ac-2575</strain>
    </source>
</reference>
<dbReference type="SMART" id="SM00421">
    <property type="entry name" value="HTH_LUXR"/>
    <property type="match status" value="1"/>
</dbReference>
<protein>
    <submittedName>
        <fullName evidence="2">DNA-binding NarL/FixJ family response regulator</fullName>
    </submittedName>
</protein>
<evidence type="ECO:0000313" key="3">
    <source>
        <dbReference type="Proteomes" id="UP000295151"/>
    </source>
</evidence>
<dbReference type="GO" id="GO:0006355">
    <property type="term" value="P:regulation of DNA-templated transcription"/>
    <property type="evidence" value="ECO:0007669"/>
    <property type="project" value="InterPro"/>
</dbReference>
<dbReference type="PANTHER" id="PTHR34293">
    <property type="entry name" value="HTH-TYPE TRANSCRIPTIONAL REGULATOR TRMBL2"/>
    <property type="match status" value="1"/>
</dbReference>
<feature type="domain" description="HTH luxR-type" evidence="1">
    <location>
        <begin position="241"/>
        <end position="306"/>
    </location>
</feature>
<name>A0A4R7TBA3_9ACTN</name>